<keyword evidence="1" id="KW-0282">Flagellum</keyword>
<dbReference type="Pfam" id="PF03646">
    <property type="entry name" value="FlaG"/>
    <property type="match status" value="1"/>
</dbReference>
<organism evidence="1 2">
    <name type="scientific">Paenibacillus curdlanolyticus YK9</name>
    <dbReference type="NCBI Taxonomy" id="717606"/>
    <lineage>
        <taxon>Bacteria</taxon>
        <taxon>Bacillati</taxon>
        <taxon>Bacillota</taxon>
        <taxon>Bacilli</taxon>
        <taxon>Bacillales</taxon>
        <taxon>Paenibacillaceae</taxon>
        <taxon>Paenibacillus</taxon>
    </lineage>
</organism>
<dbReference type="RefSeq" id="WP_006039999.1">
    <property type="nucleotide sequence ID" value="NZ_AEDD01000012.1"/>
</dbReference>
<evidence type="ECO:0000313" key="2">
    <source>
        <dbReference type="Proteomes" id="UP000005387"/>
    </source>
</evidence>
<dbReference type="InterPro" id="IPR005186">
    <property type="entry name" value="FlaG"/>
</dbReference>
<dbReference type="STRING" id="717606.PaecuDRAFT_4016"/>
<keyword evidence="2" id="KW-1185">Reference proteome</keyword>
<proteinExistence type="predicted"/>
<keyword evidence="1" id="KW-0969">Cilium</keyword>
<name>E0IEC5_9BACL</name>
<dbReference type="PANTHER" id="PTHR37166">
    <property type="entry name" value="PROTEIN FLAG"/>
    <property type="match status" value="1"/>
</dbReference>
<gene>
    <name evidence="1" type="ORF">PaecuDRAFT_4016</name>
</gene>
<dbReference type="Gene3D" id="3.30.160.170">
    <property type="entry name" value="FlaG-like"/>
    <property type="match status" value="1"/>
</dbReference>
<sequence>MEITQKSPSAISTTNQESRPYIQVAGAYNELKEKSKSQLLTVSEKALVSAIDKANKAVSGTPHEFNYKYHEGSGHVIVQILNKETHEIIHEIPSEKFIELVEKLQELTVGAIIDEKR</sequence>
<dbReference type="PANTHER" id="PTHR37166:SF1">
    <property type="entry name" value="PROTEIN FLAG"/>
    <property type="match status" value="1"/>
</dbReference>
<dbReference type="Proteomes" id="UP000005387">
    <property type="component" value="Unassembled WGS sequence"/>
</dbReference>
<dbReference type="AlphaFoldDB" id="E0IEC5"/>
<dbReference type="SUPFAM" id="SSF160214">
    <property type="entry name" value="FlaG-like"/>
    <property type="match status" value="1"/>
</dbReference>
<dbReference type="eggNOG" id="COG1334">
    <property type="taxonomic scope" value="Bacteria"/>
</dbReference>
<dbReference type="OrthoDB" id="9799867at2"/>
<protein>
    <submittedName>
        <fullName evidence="1">Flagellar protein FlaG protein</fullName>
    </submittedName>
</protein>
<dbReference type="EMBL" id="AEDD01000012">
    <property type="protein sequence ID" value="EFM09013.1"/>
    <property type="molecule type" value="Genomic_DNA"/>
</dbReference>
<dbReference type="InterPro" id="IPR035924">
    <property type="entry name" value="FlaG-like_sf"/>
</dbReference>
<reference evidence="1 2" key="1">
    <citation type="submission" date="2010-07" db="EMBL/GenBank/DDBJ databases">
        <title>The draft genome of Paenibacillus curdlanolyticus YK9.</title>
        <authorList>
            <consortium name="US DOE Joint Genome Institute (JGI-PGF)"/>
            <person name="Lucas S."/>
            <person name="Copeland A."/>
            <person name="Lapidus A."/>
            <person name="Cheng J.-F."/>
            <person name="Bruce D."/>
            <person name="Goodwin L."/>
            <person name="Pitluck S."/>
            <person name="Land M.L."/>
            <person name="Hauser L."/>
            <person name="Chang Y.-J."/>
            <person name="Jeffries C."/>
            <person name="Anderson I.J."/>
            <person name="Johnson E."/>
            <person name="Loganathan U."/>
            <person name="Mulhopadhyay B."/>
            <person name="Kyrpides N."/>
            <person name="Woyke T.J."/>
        </authorList>
    </citation>
    <scope>NUCLEOTIDE SEQUENCE [LARGE SCALE GENOMIC DNA]</scope>
    <source>
        <strain evidence="1 2">YK9</strain>
    </source>
</reference>
<keyword evidence="1" id="KW-0966">Cell projection</keyword>
<evidence type="ECO:0000313" key="1">
    <source>
        <dbReference type="EMBL" id="EFM09013.1"/>
    </source>
</evidence>
<accession>E0IEC5</accession>